<evidence type="ECO:0000256" key="1">
    <source>
        <dbReference type="SAM" id="Coils"/>
    </source>
</evidence>
<comment type="caution">
    <text evidence="2">The sequence shown here is derived from an EMBL/GenBank/DDBJ whole genome shotgun (WGS) entry which is preliminary data.</text>
</comment>
<protein>
    <submittedName>
        <fullName evidence="2">Uncharacterized protein</fullName>
    </submittedName>
</protein>
<gene>
    <name evidence="2" type="primary">Cnig_chr_II.g4360</name>
    <name evidence="2" type="ORF">B9Z55_004360</name>
</gene>
<keyword evidence="3" id="KW-1185">Reference proteome</keyword>
<dbReference type="AlphaFoldDB" id="A0A2G5UW00"/>
<dbReference type="EMBL" id="PDUG01000002">
    <property type="protein sequence ID" value="PIC43735.1"/>
    <property type="molecule type" value="Genomic_DNA"/>
</dbReference>
<name>A0A2G5UW00_9PELO</name>
<feature type="coiled-coil region" evidence="1">
    <location>
        <begin position="3"/>
        <end position="30"/>
    </location>
</feature>
<evidence type="ECO:0000313" key="2">
    <source>
        <dbReference type="EMBL" id="PIC43735.1"/>
    </source>
</evidence>
<evidence type="ECO:0000313" key="3">
    <source>
        <dbReference type="Proteomes" id="UP000230233"/>
    </source>
</evidence>
<reference evidence="3" key="1">
    <citation type="submission" date="2017-10" db="EMBL/GenBank/DDBJ databases">
        <title>Rapid genome shrinkage in a self-fertile nematode reveals novel sperm competition proteins.</title>
        <authorList>
            <person name="Yin D."/>
            <person name="Schwarz E.M."/>
            <person name="Thomas C.G."/>
            <person name="Felde R.L."/>
            <person name="Korf I.F."/>
            <person name="Cutter A.D."/>
            <person name="Schartner C.M."/>
            <person name="Ralston E.J."/>
            <person name="Meyer B.J."/>
            <person name="Haag E.S."/>
        </authorList>
    </citation>
    <scope>NUCLEOTIDE SEQUENCE [LARGE SCALE GENOMIC DNA]</scope>
    <source>
        <strain evidence="3">JU1422</strain>
    </source>
</reference>
<dbReference type="Proteomes" id="UP000230233">
    <property type="component" value="Chromosome II"/>
</dbReference>
<keyword evidence="1" id="KW-0175">Coiled coil</keyword>
<accession>A0A2G5UW00</accession>
<organism evidence="2 3">
    <name type="scientific">Caenorhabditis nigoni</name>
    <dbReference type="NCBI Taxonomy" id="1611254"/>
    <lineage>
        <taxon>Eukaryota</taxon>
        <taxon>Metazoa</taxon>
        <taxon>Ecdysozoa</taxon>
        <taxon>Nematoda</taxon>
        <taxon>Chromadorea</taxon>
        <taxon>Rhabditida</taxon>
        <taxon>Rhabditina</taxon>
        <taxon>Rhabditomorpha</taxon>
        <taxon>Rhabditoidea</taxon>
        <taxon>Rhabditidae</taxon>
        <taxon>Peloderinae</taxon>
        <taxon>Caenorhabditis</taxon>
    </lineage>
</organism>
<sequence>MSHQKIIDENQQKSLEIEELQQKNLRLSVKNETNEVKMKQLVDKLANSKLSIDEGNYSTACTSQQEIQCLICGKSIEPGEDQSIRCPLLCNQLAQRASTVSSMQWEASEILNS</sequence>
<proteinExistence type="predicted"/>
<dbReference type="OrthoDB" id="21204at2759"/>